<dbReference type="GO" id="GO:0031418">
    <property type="term" value="F:L-ascorbic acid binding"/>
    <property type="evidence" value="ECO:0007669"/>
    <property type="project" value="UniProtKB-KW"/>
</dbReference>
<dbReference type="Gene3D" id="2.60.120.620">
    <property type="entry name" value="q2cbj1_9rhob like domain"/>
    <property type="match status" value="1"/>
</dbReference>
<dbReference type="PANTHER" id="PTHR10869">
    <property type="entry name" value="PROLYL 4-HYDROXYLASE ALPHA SUBUNIT"/>
    <property type="match status" value="1"/>
</dbReference>
<dbReference type="AlphaFoldDB" id="A0A3T0N320"/>
<keyword evidence="3" id="KW-0847">Vitamin C</keyword>
<name>A0A3T0N320_9RHOB</name>
<dbReference type="Proteomes" id="UP000283063">
    <property type="component" value="Chromosome"/>
</dbReference>
<comment type="cofactor">
    <cofactor evidence="1">
        <name>L-ascorbate</name>
        <dbReference type="ChEBI" id="CHEBI:38290"/>
    </cofactor>
</comment>
<dbReference type="PROSITE" id="PS51471">
    <property type="entry name" value="FE2OG_OXY"/>
    <property type="match status" value="1"/>
</dbReference>
<organism evidence="8 9">
    <name type="scientific">Parasedimentitalea marina</name>
    <dbReference type="NCBI Taxonomy" id="2483033"/>
    <lineage>
        <taxon>Bacteria</taxon>
        <taxon>Pseudomonadati</taxon>
        <taxon>Pseudomonadota</taxon>
        <taxon>Alphaproteobacteria</taxon>
        <taxon>Rhodobacterales</taxon>
        <taxon>Paracoccaceae</taxon>
        <taxon>Parasedimentitalea</taxon>
    </lineage>
</organism>
<evidence type="ECO:0000256" key="6">
    <source>
        <dbReference type="ARBA" id="ARBA00023004"/>
    </source>
</evidence>
<gene>
    <name evidence="8" type="ORF">EBB79_11460</name>
</gene>
<dbReference type="GO" id="GO:0004656">
    <property type="term" value="F:procollagen-proline 4-dioxygenase activity"/>
    <property type="evidence" value="ECO:0007669"/>
    <property type="project" value="TreeGrafter"/>
</dbReference>
<dbReference type="KEGG" id="sedi:EBB79_11460"/>
<dbReference type="OrthoDB" id="269774at2"/>
<keyword evidence="6" id="KW-0408">Iron</keyword>
<evidence type="ECO:0000256" key="1">
    <source>
        <dbReference type="ARBA" id="ARBA00001961"/>
    </source>
</evidence>
<protein>
    <submittedName>
        <fullName evidence="8">2OG-Fe(II) oxygenase</fullName>
    </submittedName>
</protein>
<reference evidence="8 9" key="1">
    <citation type="submission" date="2018-10" db="EMBL/GenBank/DDBJ databases">
        <title>Parasedimentitalea marina sp. nov., a psychrophilic bacterium isolated from deep seawater of the New Britain Trench.</title>
        <authorList>
            <person name="Cao J."/>
        </authorList>
    </citation>
    <scope>NUCLEOTIDE SEQUENCE [LARGE SCALE GENOMIC DNA]</scope>
    <source>
        <strain evidence="8 9">W43</strain>
    </source>
</reference>
<evidence type="ECO:0000313" key="9">
    <source>
        <dbReference type="Proteomes" id="UP000283063"/>
    </source>
</evidence>
<accession>A0A3T0N320</accession>
<dbReference type="PANTHER" id="PTHR10869:SF246">
    <property type="entry name" value="TRANSMEMBRANE PROLYL 4-HYDROXYLASE"/>
    <property type="match status" value="1"/>
</dbReference>
<evidence type="ECO:0000256" key="4">
    <source>
        <dbReference type="ARBA" id="ARBA00022964"/>
    </source>
</evidence>
<dbReference type="InterPro" id="IPR005123">
    <property type="entry name" value="Oxoglu/Fe-dep_dioxygenase_dom"/>
</dbReference>
<evidence type="ECO:0000256" key="3">
    <source>
        <dbReference type="ARBA" id="ARBA00022896"/>
    </source>
</evidence>
<evidence type="ECO:0000256" key="5">
    <source>
        <dbReference type="ARBA" id="ARBA00023002"/>
    </source>
</evidence>
<keyword evidence="9" id="KW-1185">Reference proteome</keyword>
<keyword evidence="4" id="KW-0223">Dioxygenase</keyword>
<evidence type="ECO:0000256" key="2">
    <source>
        <dbReference type="ARBA" id="ARBA00022723"/>
    </source>
</evidence>
<dbReference type="InterPro" id="IPR045054">
    <property type="entry name" value="P4HA-like"/>
</dbReference>
<sequence length="253" mass="28372">MQSRSCRNVKLHIRNCPQYLRPLSACDKGNGSHDIVRHSAETLYQEILRESQLYSVNPLVGCIDNFVPQKTIVEIEAALKAVDLQSAAVASSTGAVVSENRTAENYKIRPGTIPVVEDVTDKIARLFRLKNNLCEYPEFISYQEGGEFQRHFDAALSGSMPSRRTDNTASSQRVFTGVLYLNQDFSGGTTRFPRLDVELQPKLGRLAFWQNTKPGAATVHTLSMHQGCPVTKGNKRIITFWFRDNPWDPVNIA</sequence>
<proteinExistence type="predicted"/>
<keyword evidence="5" id="KW-0560">Oxidoreductase</keyword>
<feature type="domain" description="Fe2OG dioxygenase" evidence="7">
    <location>
        <begin position="122"/>
        <end position="244"/>
    </location>
</feature>
<dbReference type="Pfam" id="PF13640">
    <property type="entry name" value="2OG-FeII_Oxy_3"/>
    <property type="match status" value="1"/>
</dbReference>
<dbReference type="InterPro" id="IPR044862">
    <property type="entry name" value="Pro_4_hyd_alph_FE2OG_OXY"/>
</dbReference>
<evidence type="ECO:0000259" key="7">
    <source>
        <dbReference type="PROSITE" id="PS51471"/>
    </source>
</evidence>
<dbReference type="SMART" id="SM00702">
    <property type="entry name" value="P4Hc"/>
    <property type="match status" value="1"/>
</dbReference>
<dbReference type="GO" id="GO:0005506">
    <property type="term" value="F:iron ion binding"/>
    <property type="evidence" value="ECO:0007669"/>
    <property type="project" value="InterPro"/>
</dbReference>
<evidence type="ECO:0000313" key="8">
    <source>
        <dbReference type="EMBL" id="AZV78436.1"/>
    </source>
</evidence>
<keyword evidence="2" id="KW-0479">Metal-binding</keyword>
<dbReference type="EMBL" id="CP033219">
    <property type="protein sequence ID" value="AZV78436.1"/>
    <property type="molecule type" value="Genomic_DNA"/>
</dbReference>
<dbReference type="InterPro" id="IPR006620">
    <property type="entry name" value="Pro_4_hyd_alph"/>
</dbReference>